<dbReference type="GO" id="GO:0032259">
    <property type="term" value="P:methylation"/>
    <property type="evidence" value="ECO:0007669"/>
    <property type="project" value="UniProtKB-KW"/>
</dbReference>
<dbReference type="PANTHER" id="PTHR34009">
    <property type="entry name" value="PROTEIN STAR"/>
    <property type="match status" value="1"/>
</dbReference>
<dbReference type="EMBL" id="LBWA01000008">
    <property type="protein sequence ID" value="KKQ97777.1"/>
    <property type="molecule type" value="Genomic_DNA"/>
</dbReference>
<sequence length="233" mass="27083">MNLKNIFRYLKSVISVKLNLYFLYARASYSQEGEDLIIQKIVNFKKKGFYVDIGAHHPFRYSNTFLLYKNGWRGINIDADIKAIKLFKKARPKDINVAKVISNKNTILNLYVFNDTALNTLSRKQAGIVVKSKQSELVKILKVKSYTLEQILTRYLPKNASIDFLNLDVEGLDYEVLRSNNWNLFKPKVICIEILLNPLKNNLNGNRITKFLLKKGYVIRSHTINSFIFDLVR</sequence>
<organism evidence="2 3">
    <name type="scientific">Candidatus Woesebacteria bacterium GW2011_GWA1_39_12</name>
    <dbReference type="NCBI Taxonomy" id="1618549"/>
    <lineage>
        <taxon>Bacteria</taxon>
        <taxon>Candidatus Woeseibacteriota</taxon>
    </lineage>
</organism>
<dbReference type="SUPFAM" id="SSF53335">
    <property type="entry name" value="S-adenosyl-L-methionine-dependent methyltransferases"/>
    <property type="match status" value="1"/>
</dbReference>
<keyword evidence="2" id="KW-0808">Transferase</keyword>
<dbReference type="GO" id="GO:0005886">
    <property type="term" value="C:plasma membrane"/>
    <property type="evidence" value="ECO:0007669"/>
    <property type="project" value="TreeGrafter"/>
</dbReference>
<evidence type="ECO:0000313" key="3">
    <source>
        <dbReference type="Proteomes" id="UP000034325"/>
    </source>
</evidence>
<dbReference type="GO" id="GO:0008168">
    <property type="term" value="F:methyltransferase activity"/>
    <property type="evidence" value="ECO:0007669"/>
    <property type="project" value="UniProtKB-KW"/>
</dbReference>
<feature type="domain" description="Methyltransferase FkbM" evidence="1">
    <location>
        <begin position="52"/>
        <end position="218"/>
    </location>
</feature>
<reference evidence="2 3" key="1">
    <citation type="journal article" date="2015" name="Nature">
        <title>rRNA introns, odd ribosomes, and small enigmatic genomes across a large radiation of phyla.</title>
        <authorList>
            <person name="Brown C.T."/>
            <person name="Hug L.A."/>
            <person name="Thomas B.C."/>
            <person name="Sharon I."/>
            <person name="Castelle C.J."/>
            <person name="Singh A."/>
            <person name="Wilkins M.J."/>
            <person name="Williams K.H."/>
            <person name="Banfield J.F."/>
        </authorList>
    </citation>
    <scope>NUCLEOTIDE SEQUENCE [LARGE SCALE GENOMIC DNA]</scope>
</reference>
<protein>
    <submittedName>
        <fullName evidence="2">SAM-dependent methyltransferase</fullName>
    </submittedName>
</protein>
<dbReference type="Proteomes" id="UP000034325">
    <property type="component" value="Unassembled WGS sequence"/>
</dbReference>
<keyword evidence="2" id="KW-0489">Methyltransferase</keyword>
<dbReference type="InterPro" id="IPR029063">
    <property type="entry name" value="SAM-dependent_MTases_sf"/>
</dbReference>
<dbReference type="PANTHER" id="PTHR34009:SF2">
    <property type="entry name" value="PROTEIN STAR"/>
    <property type="match status" value="1"/>
</dbReference>
<dbReference type="PATRIC" id="fig|1618549.4.peg.784"/>
<proteinExistence type="predicted"/>
<name>A0A0G0M387_9BACT</name>
<evidence type="ECO:0000313" key="2">
    <source>
        <dbReference type="EMBL" id="KKQ97777.1"/>
    </source>
</evidence>
<comment type="caution">
    <text evidence="2">The sequence shown here is derived from an EMBL/GenBank/DDBJ whole genome shotgun (WGS) entry which is preliminary data.</text>
</comment>
<dbReference type="InterPro" id="IPR053202">
    <property type="entry name" value="EGF_Rcpt_Signaling_Reg"/>
</dbReference>
<dbReference type="GO" id="GO:0016197">
    <property type="term" value="P:endosomal transport"/>
    <property type="evidence" value="ECO:0007669"/>
    <property type="project" value="TreeGrafter"/>
</dbReference>
<dbReference type="Gene3D" id="3.40.50.150">
    <property type="entry name" value="Vaccinia Virus protein VP39"/>
    <property type="match status" value="1"/>
</dbReference>
<dbReference type="GO" id="GO:0006888">
    <property type="term" value="P:endoplasmic reticulum to Golgi vesicle-mediated transport"/>
    <property type="evidence" value="ECO:0007669"/>
    <property type="project" value="TreeGrafter"/>
</dbReference>
<dbReference type="InterPro" id="IPR006342">
    <property type="entry name" value="FkbM_mtfrase"/>
</dbReference>
<accession>A0A0G0M387</accession>
<dbReference type="Pfam" id="PF05050">
    <property type="entry name" value="Methyltransf_21"/>
    <property type="match status" value="1"/>
</dbReference>
<dbReference type="AlphaFoldDB" id="A0A0G0M387"/>
<gene>
    <name evidence="2" type="ORF">UT23_C0008G0050</name>
</gene>
<evidence type="ECO:0000259" key="1">
    <source>
        <dbReference type="Pfam" id="PF05050"/>
    </source>
</evidence>
<dbReference type="GO" id="GO:0005737">
    <property type="term" value="C:cytoplasm"/>
    <property type="evidence" value="ECO:0007669"/>
    <property type="project" value="GOC"/>
</dbReference>